<dbReference type="EMBL" id="BQNB010011858">
    <property type="protein sequence ID" value="GJS96064.1"/>
    <property type="molecule type" value="Genomic_DNA"/>
</dbReference>
<reference evidence="1" key="2">
    <citation type="submission" date="2022-01" db="EMBL/GenBank/DDBJ databases">
        <authorList>
            <person name="Yamashiro T."/>
            <person name="Shiraishi A."/>
            <person name="Satake H."/>
            <person name="Nakayama K."/>
        </authorList>
    </citation>
    <scope>NUCLEOTIDE SEQUENCE</scope>
</reference>
<reference evidence="1" key="1">
    <citation type="journal article" date="2022" name="Int. J. Mol. Sci.">
        <title>Draft Genome of Tanacetum Coccineum: Genomic Comparison of Closely Related Tanacetum-Family Plants.</title>
        <authorList>
            <person name="Yamashiro T."/>
            <person name="Shiraishi A."/>
            <person name="Nakayama K."/>
            <person name="Satake H."/>
        </authorList>
    </citation>
    <scope>NUCLEOTIDE SEQUENCE</scope>
</reference>
<organism evidence="1 2">
    <name type="scientific">Tanacetum coccineum</name>
    <dbReference type="NCBI Taxonomy" id="301880"/>
    <lineage>
        <taxon>Eukaryota</taxon>
        <taxon>Viridiplantae</taxon>
        <taxon>Streptophyta</taxon>
        <taxon>Embryophyta</taxon>
        <taxon>Tracheophyta</taxon>
        <taxon>Spermatophyta</taxon>
        <taxon>Magnoliopsida</taxon>
        <taxon>eudicotyledons</taxon>
        <taxon>Gunneridae</taxon>
        <taxon>Pentapetalae</taxon>
        <taxon>asterids</taxon>
        <taxon>campanulids</taxon>
        <taxon>Asterales</taxon>
        <taxon>Asteraceae</taxon>
        <taxon>Asteroideae</taxon>
        <taxon>Anthemideae</taxon>
        <taxon>Anthemidinae</taxon>
        <taxon>Tanacetum</taxon>
    </lineage>
</organism>
<comment type="caution">
    <text evidence="1">The sequence shown here is derived from an EMBL/GenBank/DDBJ whole genome shotgun (WGS) entry which is preliminary data.</text>
</comment>
<sequence>MAEANLITTTLESQRTQDLFITTTNARIRMGCLPRSACLGSRRLTRPPNLLVHGERLEIRDNLGCAIRKNLDNGEWSRPTGFQFARENLQSRVEEETRSQR</sequence>
<evidence type="ECO:0000313" key="1">
    <source>
        <dbReference type="EMBL" id="GJS96064.1"/>
    </source>
</evidence>
<dbReference type="Proteomes" id="UP001151760">
    <property type="component" value="Unassembled WGS sequence"/>
</dbReference>
<accession>A0ABQ5A0F6</accession>
<evidence type="ECO:0000313" key="2">
    <source>
        <dbReference type="Proteomes" id="UP001151760"/>
    </source>
</evidence>
<protein>
    <submittedName>
        <fullName evidence="1">Uncharacterized protein</fullName>
    </submittedName>
</protein>
<name>A0ABQ5A0F6_9ASTR</name>
<keyword evidence="2" id="KW-1185">Reference proteome</keyword>
<gene>
    <name evidence="1" type="ORF">Tco_0803032</name>
</gene>
<proteinExistence type="predicted"/>